<reference evidence="3 5" key="2">
    <citation type="submission" date="2020-06" db="EMBL/GenBank/DDBJ databases">
        <title>Complete genome of Paenibacillus barcinonensis KACC11450.</title>
        <authorList>
            <person name="Kim M."/>
            <person name="Park Y.-J."/>
            <person name="Shin J.-H."/>
        </authorList>
    </citation>
    <scope>NUCLEOTIDE SEQUENCE [LARGE SCALE GENOMIC DNA]</scope>
    <source>
        <strain evidence="3 5">KACC11450</strain>
    </source>
</reference>
<keyword evidence="1" id="KW-0472">Membrane</keyword>
<dbReference type="Pfam" id="PF04307">
    <property type="entry name" value="YdjM"/>
    <property type="match status" value="1"/>
</dbReference>
<evidence type="ECO:0000313" key="2">
    <source>
        <dbReference type="EMBL" id="PYE49345.1"/>
    </source>
</evidence>
<feature type="transmembrane region" description="Helical" evidence="1">
    <location>
        <begin position="122"/>
        <end position="142"/>
    </location>
</feature>
<dbReference type="Proteomes" id="UP000509327">
    <property type="component" value="Chromosome"/>
</dbReference>
<organism evidence="2 4">
    <name type="scientific">Paenibacillus barcinonensis</name>
    <dbReference type="NCBI Taxonomy" id="198119"/>
    <lineage>
        <taxon>Bacteria</taxon>
        <taxon>Bacillati</taxon>
        <taxon>Bacillota</taxon>
        <taxon>Bacilli</taxon>
        <taxon>Bacillales</taxon>
        <taxon>Paenibacillaceae</taxon>
        <taxon>Paenibacillus</taxon>
    </lineage>
</organism>
<sequence length="152" mass="16448">MNGVSHLIGGISAAVVLGVHSSSQLAMVAVSALLPDIDRPNSLLGRFIPVVPSLLEKIPGKRTVTHSLIMGLGLWLLLKGISPELAIAFMIGYISHLILDLFTGYIAFLWPIPWKVGVPLFGIPPVFVETAAVALWGVWILLDGYTYFLNLF</sequence>
<keyword evidence="5" id="KW-1185">Reference proteome</keyword>
<dbReference type="RefSeq" id="WP_110896844.1">
    <property type="nucleotide sequence ID" value="NZ_CP054614.1"/>
</dbReference>
<dbReference type="PANTHER" id="PTHR35531">
    <property type="entry name" value="INNER MEMBRANE PROTEIN YBCI-RELATED"/>
    <property type="match status" value="1"/>
</dbReference>
<keyword evidence="1" id="KW-0812">Transmembrane</keyword>
<dbReference type="GO" id="GO:0016787">
    <property type="term" value="F:hydrolase activity"/>
    <property type="evidence" value="ECO:0007669"/>
    <property type="project" value="UniProtKB-KW"/>
</dbReference>
<reference evidence="2 4" key="1">
    <citation type="submission" date="2018-06" db="EMBL/GenBank/DDBJ databases">
        <title>Genomic Encyclopedia of Type Strains, Phase III (KMG-III): the genomes of soil and plant-associated and newly described type strains.</title>
        <authorList>
            <person name="Whitman W."/>
        </authorList>
    </citation>
    <scope>NUCLEOTIDE SEQUENCE [LARGE SCALE GENOMIC DNA]</scope>
    <source>
        <strain evidence="2 4">CECT 7022</strain>
    </source>
</reference>
<feature type="transmembrane region" description="Helical" evidence="1">
    <location>
        <begin position="85"/>
        <end position="110"/>
    </location>
</feature>
<evidence type="ECO:0000313" key="4">
    <source>
        <dbReference type="Proteomes" id="UP000247790"/>
    </source>
</evidence>
<proteinExistence type="predicted"/>
<dbReference type="Proteomes" id="UP000247790">
    <property type="component" value="Unassembled WGS sequence"/>
</dbReference>
<dbReference type="PANTHER" id="PTHR35531:SF1">
    <property type="entry name" value="INNER MEMBRANE PROTEIN YBCI-RELATED"/>
    <property type="match status" value="1"/>
</dbReference>
<keyword evidence="2" id="KW-0378">Hydrolase</keyword>
<keyword evidence="1" id="KW-1133">Transmembrane helix</keyword>
<name>A0A2V4V9B3_PAEBA</name>
<gene>
    <name evidence="2" type="ORF">DFQ00_106331</name>
    <name evidence="3" type="ORF">HUB98_03975</name>
</gene>
<dbReference type="EMBL" id="CP054614">
    <property type="protein sequence ID" value="QKS55556.1"/>
    <property type="molecule type" value="Genomic_DNA"/>
</dbReference>
<evidence type="ECO:0000313" key="3">
    <source>
        <dbReference type="EMBL" id="QKS55556.1"/>
    </source>
</evidence>
<evidence type="ECO:0000313" key="5">
    <source>
        <dbReference type="Proteomes" id="UP000509327"/>
    </source>
</evidence>
<evidence type="ECO:0000256" key="1">
    <source>
        <dbReference type="SAM" id="Phobius"/>
    </source>
</evidence>
<dbReference type="AlphaFoldDB" id="A0A2V4V9B3"/>
<protein>
    <submittedName>
        <fullName evidence="2">LexA-binding, inner membrane-associated putative hydrolase</fullName>
    </submittedName>
    <submittedName>
        <fullName evidence="3">Metal-dependent hydrolase</fullName>
    </submittedName>
</protein>
<dbReference type="OrthoDB" id="5459053at2"/>
<accession>A0A2V4V9B3</accession>
<dbReference type="InterPro" id="IPR007404">
    <property type="entry name" value="YdjM-like"/>
</dbReference>
<dbReference type="EMBL" id="QJSW01000006">
    <property type="protein sequence ID" value="PYE49345.1"/>
    <property type="molecule type" value="Genomic_DNA"/>
</dbReference>